<dbReference type="Pfam" id="PF26341">
    <property type="entry name" value="AAA_SelU"/>
    <property type="match status" value="1"/>
</dbReference>
<dbReference type="GO" id="GO:0043828">
    <property type="term" value="F:tRNA 2-selenouridine synthase activity"/>
    <property type="evidence" value="ECO:0007669"/>
    <property type="project" value="InterPro"/>
</dbReference>
<keyword evidence="1" id="KW-0711">Selenium</keyword>
<feature type="domain" description="Rhodanese" evidence="2">
    <location>
        <begin position="14"/>
        <end position="132"/>
    </location>
</feature>
<dbReference type="NCBIfam" id="NF008752">
    <property type="entry name" value="PRK11784.1-4"/>
    <property type="match status" value="1"/>
</dbReference>
<dbReference type="PANTHER" id="PTHR30401">
    <property type="entry name" value="TRNA 2-SELENOURIDINE SYNTHASE"/>
    <property type="match status" value="1"/>
</dbReference>
<dbReference type="PANTHER" id="PTHR30401:SF0">
    <property type="entry name" value="TRNA 2-SELENOURIDINE SYNTHASE"/>
    <property type="match status" value="1"/>
</dbReference>
<dbReference type="InterPro" id="IPR036873">
    <property type="entry name" value="Rhodanese-like_dom_sf"/>
</dbReference>
<dbReference type="RefSeq" id="WP_071969607.1">
    <property type="nucleotide sequence ID" value="NZ_CP018076.1"/>
</dbReference>
<dbReference type="Pfam" id="PF00581">
    <property type="entry name" value="Rhodanese"/>
    <property type="match status" value="1"/>
</dbReference>
<proteinExistence type="predicted"/>
<sequence length="348" mass="37856">MKHLTLSALADLADLAVDTVIDVRSPAEFAEDHLPGAINLPVLSDAERAEVGTMYKRDSPFSARKLGGALVARNTAAHLDGPLADKEGGWQPLVYCWRGGQRSDAFATILDQVGWRVQLLQGGYRSYRRLVVRTLYDTPLPHRLILIAGGTGTAKTEMLRHLEAAGAQALDLEGLAEHRGSLFGGTGAPQPAQKLFESRLAAALGRLDPARVTWVEAESSKVGDRIVPPALWSAMLEAPRVEIAAPLQARATYLCRAYADLTEEPARLREQIDHLRPYHAGKQIDAWQEQAETGDFVGLAEGLVAAHYDPRYSKAAQGAVTPVRRLSLDDLEEETLRATARALSAEFT</sequence>
<dbReference type="InterPro" id="IPR001763">
    <property type="entry name" value="Rhodanese-like_dom"/>
</dbReference>
<dbReference type="AlphaFoldDB" id="A0A1J0WD06"/>
<dbReference type="STRING" id="1917485.BOO69_01330"/>
<dbReference type="EMBL" id="CP018076">
    <property type="protein sequence ID" value="APE42201.1"/>
    <property type="molecule type" value="Genomic_DNA"/>
</dbReference>
<dbReference type="InterPro" id="IPR017582">
    <property type="entry name" value="SelU"/>
</dbReference>
<dbReference type="InterPro" id="IPR001307">
    <property type="entry name" value="Thiosulphate_STrfase_CS"/>
</dbReference>
<name>A0A1J0WD06_9RHOB</name>
<dbReference type="SMART" id="SM00450">
    <property type="entry name" value="RHOD"/>
    <property type="match status" value="1"/>
</dbReference>
<evidence type="ECO:0000256" key="1">
    <source>
        <dbReference type="ARBA" id="ARBA00023266"/>
    </source>
</evidence>
<dbReference type="SUPFAM" id="SSF52821">
    <property type="entry name" value="Rhodanese/Cell cycle control phosphatase"/>
    <property type="match status" value="1"/>
</dbReference>
<accession>A0A1J0WD06</accession>
<dbReference type="NCBIfam" id="TIGR03167">
    <property type="entry name" value="tRNA_sel_U_synt"/>
    <property type="match status" value="1"/>
</dbReference>
<organism evidence="3 4">
    <name type="scientific">Sulfitobacter alexandrii</name>
    <dbReference type="NCBI Taxonomy" id="1917485"/>
    <lineage>
        <taxon>Bacteria</taxon>
        <taxon>Pseudomonadati</taxon>
        <taxon>Pseudomonadota</taxon>
        <taxon>Alphaproteobacteria</taxon>
        <taxon>Rhodobacterales</taxon>
        <taxon>Roseobacteraceae</taxon>
        <taxon>Sulfitobacter</taxon>
    </lineage>
</organism>
<dbReference type="Gene3D" id="3.40.250.10">
    <property type="entry name" value="Rhodanese-like domain"/>
    <property type="match status" value="1"/>
</dbReference>
<keyword evidence="4" id="KW-1185">Reference proteome</keyword>
<evidence type="ECO:0000259" key="2">
    <source>
        <dbReference type="PROSITE" id="PS50206"/>
    </source>
</evidence>
<gene>
    <name evidence="3" type="ORF">BOO69_01330</name>
</gene>
<protein>
    <submittedName>
        <fullName evidence="3">tRNA 2-selenouridine(34) synthase MnmH</fullName>
    </submittedName>
</protein>
<evidence type="ECO:0000313" key="3">
    <source>
        <dbReference type="EMBL" id="APE42201.1"/>
    </source>
</evidence>
<dbReference type="PROSITE" id="PS50206">
    <property type="entry name" value="RHODANESE_3"/>
    <property type="match status" value="1"/>
</dbReference>
<dbReference type="GO" id="GO:0002098">
    <property type="term" value="P:tRNA wobble uridine modification"/>
    <property type="evidence" value="ECO:0007669"/>
    <property type="project" value="InterPro"/>
</dbReference>
<evidence type="ECO:0000313" key="4">
    <source>
        <dbReference type="Proteomes" id="UP000181897"/>
    </source>
</evidence>
<dbReference type="PROSITE" id="PS00380">
    <property type="entry name" value="RHODANESE_1"/>
    <property type="match status" value="1"/>
</dbReference>
<dbReference type="GO" id="GO:0004792">
    <property type="term" value="F:thiosulfate-cyanide sulfurtransferase activity"/>
    <property type="evidence" value="ECO:0007669"/>
    <property type="project" value="InterPro"/>
</dbReference>
<dbReference type="NCBIfam" id="NF008750">
    <property type="entry name" value="PRK11784.1-2"/>
    <property type="match status" value="1"/>
</dbReference>
<dbReference type="Proteomes" id="UP000181897">
    <property type="component" value="Chromosome"/>
</dbReference>
<dbReference type="InterPro" id="IPR058840">
    <property type="entry name" value="AAA_SelU"/>
</dbReference>
<dbReference type="KEGG" id="suam:BOO69_01330"/>
<dbReference type="OrthoDB" id="9808735at2"/>
<reference evidence="3 4" key="1">
    <citation type="submission" date="2016-11" db="EMBL/GenBank/DDBJ databases">
        <title>Complete genome sequence of Sulfitobacter sp. AM1-D1, a toxic bacteria associated with marine dinoflagellate Alexandrium minutum in East China Sea.</title>
        <authorList>
            <person name="Yang Q."/>
            <person name="Zhang X."/>
            <person name="Tian X."/>
        </authorList>
    </citation>
    <scope>NUCLEOTIDE SEQUENCE [LARGE SCALE GENOMIC DNA]</scope>
    <source>
        <strain evidence="3 4">AM1-D1</strain>
    </source>
</reference>